<dbReference type="STRING" id="361077.A0A151Z2N5"/>
<feature type="coiled-coil region" evidence="1">
    <location>
        <begin position="613"/>
        <end position="710"/>
    </location>
</feature>
<dbReference type="OrthoDB" id="21652at2759"/>
<dbReference type="PANTHER" id="PTHR46677">
    <property type="entry name" value="SMC5-SMC6 COMPLEX LOCALIZATION FACTOR PROTEIN 1"/>
    <property type="match status" value="1"/>
</dbReference>
<feature type="region of interest" description="Disordered" evidence="2">
    <location>
        <begin position="545"/>
        <end position="573"/>
    </location>
</feature>
<dbReference type="InterPro" id="IPR001357">
    <property type="entry name" value="BRCT_dom"/>
</dbReference>
<dbReference type="SMART" id="SM00292">
    <property type="entry name" value="BRCT"/>
    <property type="match status" value="1"/>
</dbReference>
<feature type="region of interest" description="Disordered" evidence="2">
    <location>
        <begin position="1"/>
        <end position="20"/>
    </location>
</feature>
<feature type="coiled-coil region" evidence="1">
    <location>
        <begin position="362"/>
        <end position="414"/>
    </location>
</feature>
<dbReference type="PROSITE" id="PS50172">
    <property type="entry name" value="BRCT"/>
    <property type="match status" value="1"/>
</dbReference>
<feature type="domain" description="BRCT" evidence="3">
    <location>
        <begin position="1158"/>
        <end position="1251"/>
    </location>
</feature>
<feature type="compositionally biased region" description="Polar residues" evidence="2">
    <location>
        <begin position="88"/>
        <end position="120"/>
    </location>
</feature>
<dbReference type="PANTHER" id="PTHR46677:SF1">
    <property type="entry name" value="SMC5-SMC6 COMPLEX LOCALIZATION FACTOR PROTEIN 1"/>
    <property type="match status" value="1"/>
</dbReference>
<organism evidence="4 5">
    <name type="scientific">Tieghemostelium lacteum</name>
    <name type="common">Slime mold</name>
    <name type="synonym">Dictyostelium lacteum</name>
    <dbReference type="NCBI Taxonomy" id="361077"/>
    <lineage>
        <taxon>Eukaryota</taxon>
        <taxon>Amoebozoa</taxon>
        <taxon>Evosea</taxon>
        <taxon>Eumycetozoa</taxon>
        <taxon>Dictyostelia</taxon>
        <taxon>Dictyosteliales</taxon>
        <taxon>Raperosteliaceae</taxon>
        <taxon>Tieghemostelium</taxon>
    </lineage>
</organism>
<feature type="compositionally biased region" description="Polar residues" evidence="2">
    <location>
        <begin position="1"/>
        <end position="15"/>
    </location>
</feature>
<accession>A0A151Z2N5</accession>
<name>A0A151Z2N5_TIELA</name>
<evidence type="ECO:0000313" key="5">
    <source>
        <dbReference type="Proteomes" id="UP000076078"/>
    </source>
</evidence>
<keyword evidence="5" id="KW-1185">Reference proteome</keyword>
<dbReference type="SUPFAM" id="SSF52113">
    <property type="entry name" value="BRCT domain"/>
    <property type="match status" value="1"/>
</dbReference>
<feature type="compositionally biased region" description="Low complexity" evidence="2">
    <location>
        <begin position="74"/>
        <end position="87"/>
    </location>
</feature>
<gene>
    <name evidence="4" type="ORF">DLAC_10911</name>
</gene>
<reference evidence="4 5" key="1">
    <citation type="submission" date="2015-12" db="EMBL/GenBank/DDBJ databases">
        <title>Dictyostelia acquired genes for synthesis and detection of signals that induce cell-type specialization by lateral gene transfer from prokaryotes.</title>
        <authorList>
            <person name="Gloeckner G."/>
            <person name="Schaap P."/>
        </authorList>
    </citation>
    <scope>NUCLEOTIDE SEQUENCE [LARGE SCALE GENOMIC DNA]</scope>
    <source>
        <strain evidence="4 5">TK</strain>
    </source>
</reference>
<dbReference type="Pfam" id="PF00533">
    <property type="entry name" value="BRCT"/>
    <property type="match status" value="1"/>
</dbReference>
<feature type="compositionally biased region" description="Low complexity" evidence="2">
    <location>
        <begin position="559"/>
        <end position="570"/>
    </location>
</feature>
<evidence type="ECO:0000256" key="2">
    <source>
        <dbReference type="SAM" id="MobiDB-lite"/>
    </source>
</evidence>
<evidence type="ECO:0000313" key="4">
    <source>
        <dbReference type="EMBL" id="KYQ88226.1"/>
    </source>
</evidence>
<dbReference type="GO" id="GO:2000781">
    <property type="term" value="P:positive regulation of double-strand break repair"/>
    <property type="evidence" value="ECO:0007669"/>
    <property type="project" value="InterPro"/>
</dbReference>
<feature type="region of interest" description="Disordered" evidence="2">
    <location>
        <begin position="437"/>
        <end position="470"/>
    </location>
</feature>
<proteinExistence type="predicted"/>
<comment type="caution">
    <text evidence="4">The sequence shown here is derived from an EMBL/GenBank/DDBJ whole genome shotgun (WGS) entry which is preliminary data.</text>
</comment>
<dbReference type="EMBL" id="LODT01000051">
    <property type="protein sequence ID" value="KYQ88226.1"/>
    <property type="molecule type" value="Genomic_DNA"/>
</dbReference>
<feature type="coiled-coil region" evidence="1">
    <location>
        <begin position="885"/>
        <end position="1059"/>
    </location>
</feature>
<sequence length="1349" mass="154968">MDSIVYQNSSSSTNRQQHENNHIFKLSNDIVKELLNNFESTKQVNYLLSNFITKQPLAINSLVNFYQNRIQTLEQQQQQHHSNTNNNYKSQLTSNNGSTENSLEMVNDENSNHQNTTSNVNNSFQCAQENDWKLKYDQLYNELQLMKSTVFQYDQLKSNIEMHIGDQFIYMQDQYLSYINQFRTNQEKIYQLYIHLSNPPLINVQHSNKNNNNTQVEETIIDMDSLQSTSQQERNFNQFICTLDNTNPMPNVQHYSQPQPTTNDFHHFINIFNSTLSNFKLMLSKSDQSFSEMKKYLDQYSESLQDYTSLERYSSVEPVIVVKKEITSPLRVNNQNETQINGNGVIKMELDSEVDGKGNEKLHDVFLKLEEKDNEILRLRNELKYTIEMDQDMMLSMKQENEQQKQEIKSLKELDIHKTNLVDSLTANLVYFTSNGSHQKKKSVNSNNNGSNANSLEIDDDDDQPSSQKEFFEKERQNLQDRIKELEVENANLLSSNQLTSLRDQIKVLTEDIQIIQHEKTNAEMVVQQLLNHIKSLKMLVSGRDQDSSFESGGGDVTSSSPPQSSSSQSGQEDDSFLLNYIDSSSVSILNDSGTIQWLKGKIRKLLNIQKQMEGNRNQFTSVENELNQLRAQFIHIQQELNDSSLVIHSQSENNKSLNMEIMMLSSDKDELNNTIHIRNQEIQQLKKDLENIKNELQDEKQGVLVLEEQKMVLENKVRDYSDVQVKNHASSLKMVDDLNSATNRYLQLEAELMIEQEKVSKIPLLEAKILELKQQISQERESQQSNTKDLVSTREQLMELNNKINDQNEEIQLLFKEKSEAQIALVPLRDKIEQLQQSLQTFDSMVTDYNDLKQLYKEKIDNYDHLNIKYQDRKNELSTLKLMSDGINEKLKTLELESDKKESEMNRLKFDLQTSTDQLTKKEKLYDSNLKQNVQLEKENKEMKKLLDNYQNNQSQHNDIQNAMAQELNQKLLDSRTLYLEQFKQNQALKDKFDILISEKEKLDRDLVETVSERDKLRQSIEVLKSIDNSASGKDAEIRKLKKEIEFFKEQLISQSKNSTTSITTTNTTNNSTTTSKKATACTNNDFPTIASNTATNDKKSSPSKKRTNEVISTQLSTTVLIPSNNLASPTTTTNSTTTTSSSTNKKLKTQHISSSAISSSIKPYILSLTGFKEESEDEKQNLIKIIKSLGGDVKQNDFDSSITHVVSNSTSTTMKTISAVLTHKWVVSPQWIYDSEQSGHFLPETDYGQQFNVKPLAGKKFFLSESFKNSKAVGNQTVTILITVIGRGTIEKDESSAEFILVANDWKNPDPSNTKYMTWNQFLALVPQPNLMKKKTSPTNTASSTTS</sequence>
<feature type="compositionally biased region" description="Low complexity" evidence="2">
    <location>
        <begin position="1125"/>
        <end position="1146"/>
    </location>
</feature>
<keyword evidence="1" id="KW-0175">Coiled coil</keyword>
<dbReference type="GO" id="GO:0005634">
    <property type="term" value="C:nucleus"/>
    <property type="evidence" value="ECO:0007669"/>
    <property type="project" value="TreeGrafter"/>
</dbReference>
<dbReference type="InterPro" id="IPR042479">
    <property type="entry name" value="Slf1"/>
</dbReference>
<feature type="region of interest" description="Disordered" evidence="2">
    <location>
        <begin position="1091"/>
        <end position="1110"/>
    </location>
</feature>
<dbReference type="GO" id="GO:1990166">
    <property type="term" value="P:protein localization to site of double-strand break"/>
    <property type="evidence" value="ECO:0007669"/>
    <property type="project" value="TreeGrafter"/>
</dbReference>
<feature type="region of interest" description="Disordered" evidence="2">
    <location>
        <begin position="1125"/>
        <end position="1149"/>
    </location>
</feature>
<dbReference type="GO" id="GO:0035861">
    <property type="term" value="C:site of double-strand break"/>
    <property type="evidence" value="ECO:0007669"/>
    <property type="project" value="TreeGrafter"/>
</dbReference>
<dbReference type="Proteomes" id="UP000076078">
    <property type="component" value="Unassembled WGS sequence"/>
</dbReference>
<feature type="region of interest" description="Disordered" evidence="2">
    <location>
        <begin position="74"/>
        <end position="120"/>
    </location>
</feature>
<feature type="coiled-coil region" evidence="1">
    <location>
        <begin position="739"/>
        <end position="825"/>
    </location>
</feature>
<dbReference type="Gene3D" id="3.40.50.10190">
    <property type="entry name" value="BRCT domain"/>
    <property type="match status" value="1"/>
</dbReference>
<dbReference type="GO" id="GO:0006974">
    <property type="term" value="P:DNA damage response"/>
    <property type="evidence" value="ECO:0007669"/>
    <property type="project" value="TreeGrafter"/>
</dbReference>
<dbReference type="InterPro" id="IPR036420">
    <property type="entry name" value="BRCT_dom_sf"/>
</dbReference>
<feature type="compositionally biased region" description="Low complexity" evidence="2">
    <location>
        <begin position="444"/>
        <end position="455"/>
    </location>
</feature>
<protein>
    <recommendedName>
        <fullName evidence="3">BRCT domain-containing protein</fullName>
    </recommendedName>
</protein>
<evidence type="ECO:0000256" key="1">
    <source>
        <dbReference type="SAM" id="Coils"/>
    </source>
</evidence>
<dbReference type="FunCoup" id="A0A151Z2N5">
    <property type="interactions" value="170"/>
</dbReference>
<dbReference type="InParanoid" id="A0A151Z2N5"/>
<feature type="region of interest" description="Disordered" evidence="2">
    <location>
        <begin position="1059"/>
        <end position="1081"/>
    </location>
</feature>
<evidence type="ECO:0000259" key="3">
    <source>
        <dbReference type="PROSITE" id="PS50172"/>
    </source>
</evidence>
<dbReference type="CDD" id="cd00027">
    <property type="entry name" value="BRCT"/>
    <property type="match status" value="1"/>
</dbReference>